<name>A0A9D5H7W7_9LILI</name>
<reference evidence="2" key="1">
    <citation type="submission" date="2021-03" db="EMBL/GenBank/DDBJ databases">
        <authorList>
            <person name="Li Z."/>
            <person name="Yang C."/>
        </authorList>
    </citation>
    <scope>NUCLEOTIDE SEQUENCE</scope>
    <source>
        <strain evidence="2">Dzin_1.0</strain>
        <tissue evidence="2">Leaf</tissue>
    </source>
</reference>
<evidence type="ECO:0000313" key="3">
    <source>
        <dbReference type="Proteomes" id="UP001085076"/>
    </source>
</evidence>
<dbReference type="InterPro" id="IPR025525">
    <property type="entry name" value="hAT-like_transposase_RNase-H"/>
</dbReference>
<dbReference type="SUPFAM" id="SSF53098">
    <property type="entry name" value="Ribonuclease H-like"/>
    <property type="match status" value="1"/>
</dbReference>
<keyword evidence="3" id="KW-1185">Reference proteome</keyword>
<reference evidence="2" key="2">
    <citation type="journal article" date="2022" name="Hortic Res">
        <title>The genome of Dioscorea zingiberensis sheds light on the biosynthesis, origin and evolution of the medicinally important diosgenin saponins.</title>
        <authorList>
            <person name="Li Y."/>
            <person name="Tan C."/>
            <person name="Li Z."/>
            <person name="Guo J."/>
            <person name="Li S."/>
            <person name="Chen X."/>
            <person name="Wang C."/>
            <person name="Dai X."/>
            <person name="Yang H."/>
            <person name="Song W."/>
            <person name="Hou L."/>
            <person name="Xu J."/>
            <person name="Tong Z."/>
            <person name="Xu A."/>
            <person name="Yuan X."/>
            <person name="Wang W."/>
            <person name="Yang Q."/>
            <person name="Chen L."/>
            <person name="Sun Z."/>
            <person name="Wang K."/>
            <person name="Pan B."/>
            <person name="Chen J."/>
            <person name="Bao Y."/>
            <person name="Liu F."/>
            <person name="Qi X."/>
            <person name="Gang D.R."/>
            <person name="Wen J."/>
            <person name="Li J."/>
        </authorList>
    </citation>
    <scope>NUCLEOTIDE SEQUENCE</scope>
    <source>
        <strain evidence="2">Dzin_1.0</strain>
    </source>
</reference>
<dbReference type="PANTHER" id="PTHR23272">
    <property type="entry name" value="BED FINGER-RELATED"/>
    <property type="match status" value="1"/>
</dbReference>
<dbReference type="OrthoDB" id="2610923at2759"/>
<proteinExistence type="predicted"/>
<protein>
    <recommendedName>
        <fullName evidence="1">hAT-like transposase RNase-H fold domain-containing protein</fullName>
    </recommendedName>
</protein>
<dbReference type="InterPro" id="IPR012337">
    <property type="entry name" value="RNaseH-like_sf"/>
</dbReference>
<evidence type="ECO:0000259" key="1">
    <source>
        <dbReference type="Pfam" id="PF14372"/>
    </source>
</evidence>
<feature type="domain" description="hAT-like transposase RNase-H fold" evidence="1">
    <location>
        <begin position="1"/>
        <end position="66"/>
    </location>
</feature>
<comment type="caution">
    <text evidence="2">The sequence shown here is derived from an EMBL/GenBank/DDBJ whole genome shotgun (WGS) entry which is preliminary data.</text>
</comment>
<organism evidence="2 3">
    <name type="scientific">Dioscorea zingiberensis</name>
    <dbReference type="NCBI Taxonomy" id="325984"/>
    <lineage>
        <taxon>Eukaryota</taxon>
        <taxon>Viridiplantae</taxon>
        <taxon>Streptophyta</taxon>
        <taxon>Embryophyta</taxon>
        <taxon>Tracheophyta</taxon>
        <taxon>Spermatophyta</taxon>
        <taxon>Magnoliopsida</taxon>
        <taxon>Liliopsida</taxon>
        <taxon>Dioscoreales</taxon>
        <taxon>Dioscoreaceae</taxon>
        <taxon>Dioscorea</taxon>
    </lineage>
</organism>
<dbReference type="AlphaFoldDB" id="A0A9D5H7W7"/>
<dbReference type="Proteomes" id="UP001085076">
    <property type="component" value="Miscellaneous, Linkage group lg08"/>
</dbReference>
<accession>A0A9D5H7W7</accession>
<dbReference type="EMBL" id="JAGGNH010000008">
    <property type="protein sequence ID" value="KAJ0966422.1"/>
    <property type="molecule type" value="Genomic_DNA"/>
</dbReference>
<gene>
    <name evidence="2" type="ORF">J5N97_027560</name>
</gene>
<dbReference type="GO" id="GO:0003677">
    <property type="term" value="F:DNA binding"/>
    <property type="evidence" value="ECO:0007669"/>
    <property type="project" value="InterPro"/>
</dbReference>
<evidence type="ECO:0000313" key="2">
    <source>
        <dbReference type="EMBL" id="KAJ0966422.1"/>
    </source>
</evidence>
<dbReference type="PANTHER" id="PTHR23272:SF182">
    <property type="entry name" value="OS09G0381850 PROTEIN"/>
    <property type="match status" value="1"/>
</dbReference>
<dbReference type="Pfam" id="PF14372">
    <property type="entry name" value="hAT-like_RNase-H"/>
    <property type="match status" value="1"/>
</dbReference>
<sequence>MTLLMRGKFDKYWGDCNILMAISAVLDPRYKMRLINFCFHRIYSYSESERNILEVKQTLWEIYEMYANAIEQPPFLLLMIHIMELEIFQ</sequence>